<gene>
    <name evidence="3" type="primary">nod-CCP1</name>
</gene>
<sequence length="65" mass="7444">MAKFLNIVHFMILLISVFFIERNMSTIILCKTDADCIKKDLSNDWKCIENQCKFVKVAPAFGGTE</sequence>
<reference evidence="3" key="1">
    <citation type="journal article" date="2000" name="Plant Sci.">
        <title>A small gene family of broad bean codes for late nodulins containing conserved cysteine clusters.</title>
        <authorList>
            <person name="Fruehling M."/>
            <person name="Albus U."/>
            <person name="Hohnjec N."/>
            <person name="Geise G."/>
            <person name="Puehler A."/>
            <person name="Perlick A.M."/>
        </authorList>
    </citation>
    <scope>NUCLEOTIDE SEQUENCE</scope>
    <source>
        <tissue evidence="3">Root nodule</tissue>
    </source>
</reference>
<dbReference type="AlphaFoldDB" id="Q9LE28"/>
<feature type="domain" description="Late nodulin" evidence="2">
    <location>
        <begin position="1"/>
        <end position="53"/>
    </location>
</feature>
<dbReference type="EMBL" id="AJ243461">
    <property type="protein sequence ID" value="CAB96471.1"/>
    <property type="molecule type" value="Genomic_DNA"/>
</dbReference>
<evidence type="ECO:0000259" key="2">
    <source>
        <dbReference type="Pfam" id="PF07127"/>
    </source>
</evidence>
<accession>Q9LE28</accession>
<dbReference type="Pfam" id="PF07127">
    <property type="entry name" value="Nodulin_late"/>
    <property type="match status" value="1"/>
</dbReference>
<name>Q9LE28_VICFA</name>
<feature type="chain" id="PRO_5007717002" evidence="1">
    <location>
        <begin position="26"/>
        <end position="65"/>
    </location>
</feature>
<dbReference type="GO" id="GO:0046872">
    <property type="term" value="F:metal ion binding"/>
    <property type="evidence" value="ECO:0007669"/>
    <property type="project" value="InterPro"/>
</dbReference>
<keyword evidence="1" id="KW-0732">Signal</keyword>
<evidence type="ECO:0000313" key="3">
    <source>
        <dbReference type="EMBL" id="CAB96472.1"/>
    </source>
</evidence>
<evidence type="ECO:0000256" key="1">
    <source>
        <dbReference type="SAM" id="SignalP"/>
    </source>
</evidence>
<organism evidence="3">
    <name type="scientific">Vicia faba</name>
    <name type="common">Broad bean</name>
    <name type="synonym">Faba vulgaris</name>
    <dbReference type="NCBI Taxonomy" id="3906"/>
    <lineage>
        <taxon>Eukaryota</taxon>
        <taxon>Viridiplantae</taxon>
        <taxon>Streptophyta</taxon>
        <taxon>Embryophyta</taxon>
        <taxon>Tracheophyta</taxon>
        <taxon>Spermatophyta</taxon>
        <taxon>Magnoliopsida</taxon>
        <taxon>eudicotyledons</taxon>
        <taxon>Gunneridae</taxon>
        <taxon>Pentapetalae</taxon>
        <taxon>rosids</taxon>
        <taxon>fabids</taxon>
        <taxon>Fabales</taxon>
        <taxon>Fabaceae</taxon>
        <taxon>Papilionoideae</taxon>
        <taxon>50 kb inversion clade</taxon>
        <taxon>NPAAA clade</taxon>
        <taxon>Hologalegina</taxon>
        <taxon>IRL clade</taxon>
        <taxon>Fabeae</taxon>
        <taxon>Vicia</taxon>
    </lineage>
</organism>
<protein>
    <submittedName>
        <fullName evidence="3">Late nodulin</fullName>
    </submittedName>
</protein>
<dbReference type="EMBL" id="AJ243462">
    <property type="protein sequence ID" value="CAB96472.1"/>
    <property type="molecule type" value="mRNA"/>
</dbReference>
<proteinExistence type="evidence at transcript level"/>
<feature type="signal peptide" evidence="1">
    <location>
        <begin position="1"/>
        <end position="25"/>
    </location>
</feature>
<dbReference type="InterPro" id="IPR009810">
    <property type="entry name" value="Nodulin_late_dom"/>
</dbReference>